<evidence type="ECO:0000256" key="2">
    <source>
        <dbReference type="ARBA" id="ARBA00022630"/>
    </source>
</evidence>
<reference evidence="7 8" key="1">
    <citation type="journal article" date="2024" name="Appl. Environ. Microbiol.">
        <title>Pontiella agarivorans sp. nov., a novel marine anaerobic bacterium capable of degrading macroalgal polysaccharides and fixing nitrogen.</title>
        <authorList>
            <person name="Liu N."/>
            <person name="Kivenson V."/>
            <person name="Peng X."/>
            <person name="Cui Z."/>
            <person name="Lankiewicz T.S."/>
            <person name="Gosselin K.M."/>
            <person name="English C.J."/>
            <person name="Blair E.M."/>
            <person name="O'Malley M.A."/>
            <person name="Valentine D.L."/>
        </authorList>
    </citation>
    <scope>NUCLEOTIDE SEQUENCE [LARGE SCALE GENOMIC DNA]</scope>
    <source>
        <strain evidence="7 8">NLcol2</strain>
    </source>
</reference>
<comment type="similarity">
    <text evidence="5">Belongs to the L2HGDH family.</text>
</comment>
<keyword evidence="3" id="KW-0274">FAD</keyword>
<evidence type="ECO:0000313" key="7">
    <source>
        <dbReference type="EMBL" id="MDZ8117711.1"/>
    </source>
</evidence>
<dbReference type="PANTHER" id="PTHR43104">
    <property type="entry name" value="L-2-HYDROXYGLUTARATE DEHYDROGENASE, MITOCHONDRIAL"/>
    <property type="match status" value="1"/>
</dbReference>
<evidence type="ECO:0000256" key="1">
    <source>
        <dbReference type="ARBA" id="ARBA00001974"/>
    </source>
</evidence>
<dbReference type="EMBL" id="JARVCO010000003">
    <property type="protein sequence ID" value="MDZ8117711.1"/>
    <property type="molecule type" value="Genomic_DNA"/>
</dbReference>
<dbReference type="RefSeq" id="WP_322607514.1">
    <property type="nucleotide sequence ID" value="NZ_JARVCO010000003.1"/>
</dbReference>
<comment type="cofactor">
    <cofactor evidence="1">
        <name>FAD</name>
        <dbReference type="ChEBI" id="CHEBI:57692"/>
    </cofactor>
</comment>
<feature type="domain" description="FAD dependent oxidoreductase" evidence="6">
    <location>
        <begin position="7"/>
        <end position="385"/>
    </location>
</feature>
<dbReference type="GO" id="GO:0016491">
    <property type="term" value="F:oxidoreductase activity"/>
    <property type="evidence" value="ECO:0007669"/>
    <property type="project" value="UniProtKB-KW"/>
</dbReference>
<dbReference type="Proteomes" id="UP001290861">
    <property type="component" value="Unassembled WGS sequence"/>
</dbReference>
<accession>A0ABU5MU28</accession>
<evidence type="ECO:0000313" key="8">
    <source>
        <dbReference type="Proteomes" id="UP001290861"/>
    </source>
</evidence>
<keyword evidence="8" id="KW-1185">Reference proteome</keyword>
<gene>
    <name evidence="7" type="primary">lhgO</name>
    <name evidence="7" type="ORF">P9H32_03655</name>
</gene>
<dbReference type="InterPro" id="IPR006076">
    <property type="entry name" value="FAD-dep_OxRdtase"/>
</dbReference>
<dbReference type="SUPFAM" id="SSF51905">
    <property type="entry name" value="FAD/NAD(P)-binding domain"/>
    <property type="match status" value="1"/>
</dbReference>
<evidence type="ECO:0000256" key="4">
    <source>
        <dbReference type="ARBA" id="ARBA00023002"/>
    </source>
</evidence>
<dbReference type="EC" id="1.1.3.-" evidence="7"/>
<comment type="caution">
    <text evidence="7">The sequence shown here is derived from an EMBL/GenBank/DDBJ whole genome shotgun (WGS) entry which is preliminary data.</text>
</comment>
<dbReference type="InterPro" id="IPR036188">
    <property type="entry name" value="FAD/NAD-bd_sf"/>
</dbReference>
<dbReference type="PANTHER" id="PTHR43104:SF2">
    <property type="entry name" value="L-2-HYDROXYGLUTARATE DEHYDROGENASE, MITOCHONDRIAL"/>
    <property type="match status" value="1"/>
</dbReference>
<dbReference type="NCBIfam" id="NF008726">
    <property type="entry name" value="PRK11728.1"/>
    <property type="match status" value="1"/>
</dbReference>
<evidence type="ECO:0000259" key="6">
    <source>
        <dbReference type="Pfam" id="PF01266"/>
    </source>
</evidence>
<dbReference type="Gene3D" id="3.30.9.10">
    <property type="entry name" value="D-Amino Acid Oxidase, subunit A, domain 2"/>
    <property type="match status" value="1"/>
</dbReference>
<dbReference type="Pfam" id="PF01266">
    <property type="entry name" value="DAO"/>
    <property type="match status" value="1"/>
</dbReference>
<proteinExistence type="inferred from homology"/>
<evidence type="ECO:0000256" key="3">
    <source>
        <dbReference type="ARBA" id="ARBA00022827"/>
    </source>
</evidence>
<sequence length="401" mass="44780">MAVKAVDYLVIGGGIIGVNMALHLKRRHPGASICVVDKEPELGLHGSGRNSGVLHAGFYYTANSLKARFTRDGNALLKDYIREHELPLNECGKLVVAKDESEIPTLDELHKRGLANGVELIKITEKEAREIEPRVKTCQYALWSPNTATGDPKPVMAQFRKDATEMGIEFQCSEPFVKCDGNRVWTRTLEFDAGYVVNAAGLYADRVGHAFGFGKEYAILPFKGLYLKSNEPVGSFKTNIYPVPNLNNPFLGVHVTVTADGHHKIGPTAIPAFWREQYKGADNFKFGELCETTSLGTQLMMKADFDFRRLAREELKKYNRAHLVELSQSLATGLERSTLQKWGPSGIRAQLLNLKKKSLEMDFLFEGDEKSFHVLNAVSPGWTCSIPFTEYMVDEMEKMQG</sequence>
<dbReference type="Gene3D" id="3.50.50.60">
    <property type="entry name" value="FAD/NAD(P)-binding domain"/>
    <property type="match status" value="1"/>
</dbReference>
<name>A0ABU5MU28_9BACT</name>
<evidence type="ECO:0000256" key="5">
    <source>
        <dbReference type="ARBA" id="ARBA00037941"/>
    </source>
</evidence>
<keyword evidence="2" id="KW-0285">Flavoprotein</keyword>
<keyword evidence="4 7" id="KW-0560">Oxidoreductase</keyword>
<protein>
    <submittedName>
        <fullName evidence="7">L-2-hydroxyglutarate oxidase</fullName>
        <ecNumber evidence="7">1.1.3.-</ecNumber>
    </submittedName>
</protein>
<organism evidence="7 8">
    <name type="scientific">Pontiella agarivorans</name>
    <dbReference type="NCBI Taxonomy" id="3038953"/>
    <lineage>
        <taxon>Bacteria</taxon>
        <taxon>Pseudomonadati</taxon>
        <taxon>Kiritimatiellota</taxon>
        <taxon>Kiritimatiellia</taxon>
        <taxon>Kiritimatiellales</taxon>
        <taxon>Pontiellaceae</taxon>
        <taxon>Pontiella</taxon>
    </lineage>
</organism>